<dbReference type="EMBL" id="BLXT01003024">
    <property type="protein sequence ID" value="GFO00019.1"/>
    <property type="molecule type" value="Genomic_DNA"/>
</dbReference>
<gene>
    <name evidence="2" type="ORF">PoB_002652400</name>
</gene>
<evidence type="ECO:0000313" key="2">
    <source>
        <dbReference type="EMBL" id="GFO00019.1"/>
    </source>
</evidence>
<dbReference type="Proteomes" id="UP000735302">
    <property type="component" value="Unassembled WGS sequence"/>
</dbReference>
<feature type="compositionally biased region" description="Low complexity" evidence="1">
    <location>
        <begin position="54"/>
        <end position="69"/>
    </location>
</feature>
<keyword evidence="3" id="KW-1185">Reference proteome</keyword>
<reference evidence="2 3" key="1">
    <citation type="journal article" date="2021" name="Elife">
        <title>Chloroplast acquisition without the gene transfer in kleptoplastic sea slugs, Plakobranchus ocellatus.</title>
        <authorList>
            <person name="Maeda T."/>
            <person name="Takahashi S."/>
            <person name="Yoshida T."/>
            <person name="Shimamura S."/>
            <person name="Takaki Y."/>
            <person name="Nagai Y."/>
            <person name="Toyoda A."/>
            <person name="Suzuki Y."/>
            <person name="Arimoto A."/>
            <person name="Ishii H."/>
            <person name="Satoh N."/>
            <person name="Nishiyama T."/>
            <person name="Hasebe M."/>
            <person name="Maruyama T."/>
            <person name="Minagawa J."/>
            <person name="Obokata J."/>
            <person name="Shigenobu S."/>
        </authorList>
    </citation>
    <scope>NUCLEOTIDE SEQUENCE [LARGE SCALE GENOMIC DNA]</scope>
</reference>
<feature type="region of interest" description="Disordered" evidence="1">
    <location>
        <begin position="50"/>
        <end position="97"/>
    </location>
</feature>
<dbReference type="AlphaFoldDB" id="A0AAV3ZXI1"/>
<accession>A0AAV3ZXI1</accession>
<organism evidence="2 3">
    <name type="scientific">Plakobranchus ocellatus</name>
    <dbReference type="NCBI Taxonomy" id="259542"/>
    <lineage>
        <taxon>Eukaryota</taxon>
        <taxon>Metazoa</taxon>
        <taxon>Spiralia</taxon>
        <taxon>Lophotrochozoa</taxon>
        <taxon>Mollusca</taxon>
        <taxon>Gastropoda</taxon>
        <taxon>Heterobranchia</taxon>
        <taxon>Euthyneura</taxon>
        <taxon>Panpulmonata</taxon>
        <taxon>Sacoglossa</taxon>
        <taxon>Placobranchoidea</taxon>
        <taxon>Plakobranchidae</taxon>
        <taxon>Plakobranchus</taxon>
    </lineage>
</organism>
<evidence type="ECO:0000256" key="1">
    <source>
        <dbReference type="SAM" id="MobiDB-lite"/>
    </source>
</evidence>
<name>A0AAV3ZXI1_9GAST</name>
<sequence>MNLNGTAHTAGRLHKPQANDHRIIQFVQVQSDSDRRACSVNKHHQLGINARRLSSNNSSSSSSGTCGSSYHRHYHRLLPPPQQVKRARCLAGRKGRE</sequence>
<protein>
    <submittedName>
        <fullName evidence="2">Uncharacterized protein</fullName>
    </submittedName>
</protein>
<proteinExistence type="predicted"/>
<comment type="caution">
    <text evidence="2">The sequence shown here is derived from an EMBL/GenBank/DDBJ whole genome shotgun (WGS) entry which is preliminary data.</text>
</comment>
<feature type="compositionally biased region" description="Basic residues" evidence="1">
    <location>
        <begin position="85"/>
        <end position="97"/>
    </location>
</feature>
<evidence type="ECO:0000313" key="3">
    <source>
        <dbReference type="Proteomes" id="UP000735302"/>
    </source>
</evidence>